<evidence type="ECO:0000259" key="1">
    <source>
        <dbReference type="Pfam" id="PF22816"/>
    </source>
</evidence>
<reference evidence="2 3" key="1">
    <citation type="journal article" date="2024" name="Int. J. Syst. Evol. Microbiol.">
        <title>Paenibacillus hexagrammi sp. nov., a novel bacterium isolated from the gut content of Hexagrammos agrammus.</title>
        <authorList>
            <person name="Jung H.K."/>
            <person name="Kim D.G."/>
            <person name="Zin H."/>
            <person name="Park J."/>
            <person name="Jung H."/>
            <person name="Kim Y.O."/>
            <person name="Kong H.J."/>
            <person name="Kim J.W."/>
            <person name="Kim Y.S."/>
        </authorList>
    </citation>
    <scope>NUCLEOTIDE SEQUENCE [LARGE SCALE GENOMIC DNA]</scope>
    <source>
        <strain evidence="2 3">YPD9-1</strain>
    </source>
</reference>
<evidence type="ECO:0000313" key="2">
    <source>
        <dbReference type="EMBL" id="UJF31466.1"/>
    </source>
</evidence>
<name>A0ABY3SC12_9BACL</name>
<organism evidence="2 3">
    <name type="scientific">Paenibacillus hexagrammi</name>
    <dbReference type="NCBI Taxonomy" id="2908839"/>
    <lineage>
        <taxon>Bacteria</taxon>
        <taxon>Bacillati</taxon>
        <taxon>Bacillota</taxon>
        <taxon>Bacilli</taxon>
        <taxon>Bacillales</taxon>
        <taxon>Paenibacillaceae</taxon>
        <taxon>Paenibacillus</taxon>
    </lineage>
</organism>
<dbReference type="EMBL" id="CP090978">
    <property type="protein sequence ID" value="UJF31466.1"/>
    <property type="molecule type" value="Genomic_DNA"/>
</dbReference>
<dbReference type="Gene3D" id="2.160.20.10">
    <property type="entry name" value="Single-stranded right-handed beta-helix, Pectin lyase-like"/>
    <property type="match status" value="1"/>
</dbReference>
<sequence>MTAPQDQSNTDVGFRIDSTANGTTIRDLSAWGNYQYRVDGPGKFLDGDHMQNVTIQNVWAEHFICLYWGVGASNNTFRNNRIKNTFADGINMTNGSNNNIIDNNYARATGDDSFAEFSAVDAGGSYNVGNQFTNNTAVCVRRAAAFAAYGGSGNLFQNLYAADTLTYPGLTISSLSFGYNTLGFGDQDTVFDSITLDRTGGDFWTSVGADDKINDYQNFGAIWFFGGDKVFKNILVKNVDINNSVYFGLMFQSKSPENLPMQNVRIENVNINNPTRYGIKLVVSAEQGQGPVVGGASFTNVKINNPGVKAIYGEDKCPNFIVTRTSGNNW</sequence>
<gene>
    <name evidence="2" type="ORF">L0M14_16730</name>
</gene>
<protein>
    <submittedName>
        <fullName evidence="2">Right-handed parallel beta-helix repeat-containing protein</fullName>
    </submittedName>
</protein>
<dbReference type="InterPro" id="IPR012334">
    <property type="entry name" value="Pectin_lyas_fold"/>
</dbReference>
<dbReference type="InterPro" id="IPR011050">
    <property type="entry name" value="Pectin_lyase_fold/virulence"/>
</dbReference>
<evidence type="ECO:0000313" key="3">
    <source>
        <dbReference type="Proteomes" id="UP001649230"/>
    </source>
</evidence>
<dbReference type="Proteomes" id="UP001649230">
    <property type="component" value="Chromosome"/>
</dbReference>
<proteinExistence type="predicted"/>
<dbReference type="SUPFAM" id="SSF51126">
    <property type="entry name" value="Pectin lyase-like"/>
    <property type="match status" value="1"/>
</dbReference>
<dbReference type="Pfam" id="PF22816">
    <property type="entry name" value="CatAgl_D2"/>
    <property type="match status" value="1"/>
</dbReference>
<dbReference type="SMART" id="SM00710">
    <property type="entry name" value="PbH1"/>
    <property type="match status" value="5"/>
</dbReference>
<dbReference type="InterPro" id="IPR055149">
    <property type="entry name" value="Agl_cat_D2"/>
</dbReference>
<feature type="domain" description="Alpha-1,3-glucanase catalytic" evidence="1">
    <location>
        <begin position="2"/>
        <end position="330"/>
    </location>
</feature>
<keyword evidence="3" id="KW-1185">Reference proteome</keyword>
<accession>A0ABY3SC12</accession>
<dbReference type="InterPro" id="IPR006626">
    <property type="entry name" value="PbH1"/>
</dbReference>